<gene>
    <name evidence="1" type="ORF">XELAEV_18039862mg</name>
</gene>
<sequence>MYWRCTGLMGVSLVIRCLVRDDRNVYWGEKQKNTQQKLQGKTRKQHNNMNLEQNRLDITYLCNFLFPHR</sequence>
<dbReference type="AlphaFoldDB" id="A0A974C8D3"/>
<dbReference type="Proteomes" id="UP000694892">
    <property type="component" value="Chromosome 8L"/>
</dbReference>
<name>A0A974C8D3_XENLA</name>
<proteinExistence type="predicted"/>
<evidence type="ECO:0000313" key="1">
    <source>
        <dbReference type="EMBL" id="OCT68560.1"/>
    </source>
</evidence>
<accession>A0A974C8D3</accession>
<dbReference type="EMBL" id="CM004480">
    <property type="protein sequence ID" value="OCT68560.1"/>
    <property type="molecule type" value="Genomic_DNA"/>
</dbReference>
<organism evidence="1 2">
    <name type="scientific">Xenopus laevis</name>
    <name type="common">African clawed frog</name>
    <dbReference type="NCBI Taxonomy" id="8355"/>
    <lineage>
        <taxon>Eukaryota</taxon>
        <taxon>Metazoa</taxon>
        <taxon>Chordata</taxon>
        <taxon>Craniata</taxon>
        <taxon>Vertebrata</taxon>
        <taxon>Euteleostomi</taxon>
        <taxon>Amphibia</taxon>
        <taxon>Batrachia</taxon>
        <taxon>Anura</taxon>
        <taxon>Pipoidea</taxon>
        <taxon>Pipidae</taxon>
        <taxon>Xenopodinae</taxon>
        <taxon>Xenopus</taxon>
        <taxon>Xenopus</taxon>
    </lineage>
</organism>
<reference evidence="2" key="1">
    <citation type="journal article" date="2016" name="Nature">
        <title>Genome evolution in the allotetraploid frog Xenopus laevis.</title>
        <authorList>
            <person name="Session A.M."/>
            <person name="Uno Y."/>
            <person name="Kwon T."/>
            <person name="Chapman J.A."/>
            <person name="Toyoda A."/>
            <person name="Takahashi S."/>
            <person name="Fukui A."/>
            <person name="Hikosaka A."/>
            <person name="Suzuki A."/>
            <person name="Kondo M."/>
            <person name="van Heeringen S.J."/>
            <person name="Quigley I."/>
            <person name="Heinz S."/>
            <person name="Ogino H."/>
            <person name="Ochi H."/>
            <person name="Hellsten U."/>
            <person name="Lyons J.B."/>
            <person name="Simakov O."/>
            <person name="Putnam N."/>
            <person name="Stites J."/>
            <person name="Kuroki Y."/>
            <person name="Tanaka T."/>
            <person name="Michiue T."/>
            <person name="Watanabe M."/>
            <person name="Bogdanovic O."/>
            <person name="Lister R."/>
            <person name="Georgiou G."/>
            <person name="Paranjpe S.S."/>
            <person name="van Kruijsbergen I."/>
            <person name="Shu S."/>
            <person name="Carlson J."/>
            <person name="Kinoshita T."/>
            <person name="Ohta Y."/>
            <person name="Mawaribuchi S."/>
            <person name="Jenkins J."/>
            <person name="Grimwood J."/>
            <person name="Schmutz J."/>
            <person name="Mitros T."/>
            <person name="Mozaffari S.V."/>
            <person name="Suzuki Y."/>
            <person name="Haramoto Y."/>
            <person name="Yamamoto T.S."/>
            <person name="Takagi C."/>
            <person name="Heald R."/>
            <person name="Miller K."/>
            <person name="Haudenschild C."/>
            <person name="Kitzman J."/>
            <person name="Nakayama T."/>
            <person name="Izutsu Y."/>
            <person name="Robert J."/>
            <person name="Fortriede J."/>
            <person name="Burns K."/>
            <person name="Lotay V."/>
            <person name="Karimi K."/>
            <person name="Yasuoka Y."/>
            <person name="Dichmann D.S."/>
            <person name="Flajnik M.F."/>
            <person name="Houston D.W."/>
            <person name="Shendure J."/>
            <person name="DuPasquier L."/>
            <person name="Vize P.D."/>
            <person name="Zorn A.M."/>
            <person name="Ito M."/>
            <person name="Marcotte E.M."/>
            <person name="Wallingford J.B."/>
            <person name="Ito Y."/>
            <person name="Asashima M."/>
            <person name="Ueno N."/>
            <person name="Matsuda Y."/>
            <person name="Veenstra G.J."/>
            <person name="Fujiyama A."/>
            <person name="Harland R.M."/>
            <person name="Taira M."/>
            <person name="Rokhsar D.S."/>
        </authorList>
    </citation>
    <scope>NUCLEOTIDE SEQUENCE [LARGE SCALE GENOMIC DNA]</scope>
    <source>
        <strain evidence="2">J</strain>
    </source>
</reference>
<protein>
    <submittedName>
        <fullName evidence="1">Uncharacterized protein</fullName>
    </submittedName>
</protein>
<evidence type="ECO:0000313" key="2">
    <source>
        <dbReference type="Proteomes" id="UP000694892"/>
    </source>
</evidence>